<evidence type="ECO:0000256" key="4">
    <source>
        <dbReference type="ARBA" id="ARBA00022737"/>
    </source>
</evidence>
<evidence type="ECO:0000256" key="2">
    <source>
        <dbReference type="ARBA" id="ARBA00022525"/>
    </source>
</evidence>
<dbReference type="NCBIfam" id="TIGR03696">
    <property type="entry name" value="Rhs_assc_core"/>
    <property type="match status" value="1"/>
</dbReference>
<evidence type="ECO:0000256" key="3">
    <source>
        <dbReference type="ARBA" id="ARBA00022729"/>
    </source>
</evidence>
<keyword evidence="2" id="KW-0964">Secreted</keyword>
<dbReference type="InterPro" id="IPR006530">
    <property type="entry name" value="YD"/>
</dbReference>
<comment type="subcellular location">
    <subcellularLocation>
        <location evidence="1">Secreted</location>
    </subcellularLocation>
</comment>
<dbReference type="InterPro" id="IPR056823">
    <property type="entry name" value="TEN-like_YD-shell"/>
</dbReference>
<dbReference type="EC" id="3.1.-.-" evidence="8"/>
<evidence type="ECO:0000256" key="6">
    <source>
        <dbReference type="SAM" id="Phobius"/>
    </source>
</evidence>
<accession>A0A2N9P802</accession>
<dbReference type="Pfam" id="PF03534">
    <property type="entry name" value="SpvB"/>
    <property type="match status" value="1"/>
</dbReference>
<keyword evidence="4" id="KW-0677">Repeat</keyword>
<dbReference type="Pfam" id="PF13517">
    <property type="entry name" value="FG-GAP_3"/>
    <property type="match status" value="1"/>
</dbReference>
<keyword evidence="3" id="KW-0732">Signal</keyword>
<dbReference type="PANTHER" id="PTHR32305:SF15">
    <property type="entry name" value="PROTEIN RHSA-RELATED"/>
    <property type="match status" value="1"/>
</dbReference>
<dbReference type="GO" id="GO:0005576">
    <property type="term" value="C:extracellular region"/>
    <property type="evidence" value="ECO:0007669"/>
    <property type="project" value="UniProtKB-SubCell"/>
</dbReference>
<feature type="domain" description="Teneurin-like YD-shell" evidence="7">
    <location>
        <begin position="1373"/>
        <end position="1549"/>
    </location>
</feature>
<dbReference type="InterPro" id="IPR050708">
    <property type="entry name" value="T6SS_VgrG/RHS"/>
</dbReference>
<dbReference type="InterPro" id="IPR003284">
    <property type="entry name" value="Sal_SpvB"/>
</dbReference>
<keyword evidence="6" id="KW-1133">Transmembrane helix</keyword>
<dbReference type="Proteomes" id="UP000238180">
    <property type="component" value="Unassembled WGS sequence"/>
</dbReference>
<feature type="domain" description="Teneurin-like YD-shell" evidence="7">
    <location>
        <begin position="1841"/>
        <end position="1937"/>
    </location>
</feature>
<evidence type="ECO:0000259" key="7">
    <source>
        <dbReference type="Pfam" id="PF25023"/>
    </source>
</evidence>
<dbReference type="SUPFAM" id="SSF69318">
    <property type="entry name" value="Integrin alpha N-terminal domain"/>
    <property type="match status" value="1"/>
</dbReference>
<dbReference type="GO" id="GO:0016787">
    <property type="term" value="F:hydrolase activity"/>
    <property type="evidence" value="ECO:0007669"/>
    <property type="project" value="UniProtKB-KW"/>
</dbReference>
<dbReference type="RefSeq" id="WP_105195440.1">
    <property type="nucleotide sequence ID" value="NZ_OLKH01000059.1"/>
</dbReference>
<dbReference type="Pfam" id="PF25023">
    <property type="entry name" value="TEN_YD-shell"/>
    <property type="match status" value="2"/>
</dbReference>
<sequence>MKKITILLALIWGILSYSQTILNKTEGSKRTVEDPNIVILAPGFYANSNVVDPFVAKIGTATSGGAVYSGTTSSEAGAGNPSGMTFESTNFHDTKGTIDVDAGGQLTYTLPIALPPGVKSVAPQMNLVYNSGSGNGIAGYGWNLSGLTGIRRCSNTIEKDGAIKGVQLDYSDYYSFNGQRLLLKSGTYGKDGAEYMTEKYSNMRIKSVGDSGGIGPEYWEVTFEDGSQAWYGKGDATTLTEYNISKWKDAKGNYITYSYTKKTNVASISAIEWGGNETLGKTHFNKLTFTYQTRSGLEQGYLSGQEFIRQDLLKCVTVESNGSLFKKYVLEYKSIASTLYEVVAKITEFNSKNEAANPVEFNYEKTNLTVESTDYPYSGDDKVVGDFDGDGVLDYLKYRAPYTECIKYDYEEYPITDQDGNDVGIGHHQICVSSSTIPATLTWYSSYLGSGAKNIQVSYGLPFTLEEFKKGIAISFEKKDGILSQKQGLLIRKEIPVSGSIRKDLVLEIYAIEEDRLVLQYSKQVPLSAYLPQETTKICYDKKGAEGARSVLYSSNITSVKQVDFDSDGKNEYAFLIEEKNKISYINRWDSGVLGCLEVPIPRGYNPTNPTRLPFTNETSKKYALIFELNNNTSKSETLFEINESDGRLGRDLSDYPDLTPEIEKYRNIELINLFNKEKIGDFDGDGRIEILFTISGNTYISQLNKNLATGKFELKRRPYFIKSENIYVNLDQDDVSLGDFNGDGRTDFMVPYAKMNSDWWLYVATDRGFKKHLIAGLYYYRPFEECPSNGGCRGKYLSRRISYQVTDMDKDGKSEFVVVNNYVEWVLKHPGDYTHVQISVFKPKFNGTTYEFFLQDDRSYRYDEQMYDFSVLTGDFGFNNTMNKLLLLGTERNHKGDKAIRMSYIDVSKATKINQINQNGIVTDVIYKGLETSPTNSFYSKMKGEAYPYVEFENLKNQLAVSQLKQAGRTQDFVYAGLVSHLQGRGILGFKKIARSSWYAQGLENTKIWSVIQTDPLRNGIPIMEWTTRDASLFYQNDINENTTGLLSFKNTEYTSAKLAYGVEALVPTKILEKDFIKATTATTTTKYDSYYLPKEHNQSITGLSSKKTEFVYEHNDTGLGKDYYVGRLLSKQEEVTAYGDTKKSKTEFGYANNLLTTQKTYNQDESQYILDTYTYDGFGNVTSKTISNSTDSQTRTESATYDDKGRFVLKKKDALGLESEFTYNDWGQVLSQKNPLRITESFEYDAWGKILKSYHPLQGYTNYTYKRQDGDAVVAKYLPDGQQQSVYTNTKGEVLQEDSKGLRLDSFIGKSTRYDVLGRKVAESNPFVFDEDTPKWNRISYDDSVFPAKVTVSSANGKVVTTKVEGMTTEVTEVNGYQRVTQKVQDALGNLVSSTDKGGTITYNYNAVGQVVSANYGKNAVRTTYDNWGRKASFHDPANGEYTYEYNGLGQMTKEISPKGNKTYEYNTLGQLIRQKENSKDGVSTKKDIQFSYDTYGRLTQVNGVCNGMPYGKRFVFDAQGRLIESSESANDRYFMQKNIKYDDAGRILSYEKGLYSGGTYTKAVLEHEYNGWNGALVAIKDKATQKTLWRLGDVNAKGQVLGATLGAIAISNTYDSNDFLSSAKHNLYVQGQSPVSVLELGYSFDAIKNELKNRSRNGSFGTLKENFVYDDNNRLINWTNLKTGSMSYNTYDEKGRITENDQLGKVNFKNPDQVYQNTSIDLNATGLEIYPDADTALQLISYNENNDPLYIDGKKGDYAFGYGLTESRQVMHYGGNFSLDQAATTAKFTKYYSEDGSFEVVRDNTTGQEKHLLYIGGTPYESNIVYVKNYAEIDAKPLFLHKDYLGTILAITDEKGKLVEERYFDAWGNLTHGSMQVLDRGYTSHEHLQDVGLIHMNGRLYDPMLRRFLNADENIQDPTNTQCYNKYGYVMNNPLMFNDPSGEYGIGIAITIGVIVAALTYTANVYFKYGNLKYWNIYEAHEAMFWGAVSAAATYGVGTLFSAGGTIVNTIGEVWSVAAQAAAHGIVQGVLSSVQGGNFWSAALSGTFGSLGASAFGAIGGDFAKSTVGTITFGAISGGVGAELSGGNFWQGVVIGGIVAGLNHAAHSIEQKQSLDAFAKEKFGADYKTKYGVKSLKWGSQMKKGEVSGYSYDSKEMLIVGSKGAAGGITTPEGRVYISDIYKIYPNAFLEVTLGHELIHSYHHMKFGGNYNSSYSEFSAHQYSIDFSLKNSNIIDSSNLKFYQSEQARFKSDPKGQYNYHKVPGF</sequence>
<feature type="transmembrane region" description="Helical" evidence="6">
    <location>
        <begin position="1947"/>
        <end position="1970"/>
    </location>
</feature>
<organism evidence="8 9">
    <name type="scientific">Flavobacterium columnare</name>
    <dbReference type="NCBI Taxonomy" id="996"/>
    <lineage>
        <taxon>Bacteria</taxon>
        <taxon>Pseudomonadati</taxon>
        <taxon>Bacteroidota</taxon>
        <taxon>Flavobacteriia</taxon>
        <taxon>Flavobacteriales</taxon>
        <taxon>Flavobacteriaceae</taxon>
        <taxon>Flavobacterium</taxon>
    </lineage>
</organism>
<keyword evidence="5" id="KW-0843">Virulence</keyword>
<evidence type="ECO:0000313" key="8">
    <source>
        <dbReference type="EMBL" id="SPE76470.1"/>
    </source>
</evidence>
<keyword evidence="8" id="KW-0378">Hydrolase</keyword>
<evidence type="ECO:0000256" key="1">
    <source>
        <dbReference type="ARBA" id="ARBA00004613"/>
    </source>
</evidence>
<dbReference type="GO" id="GO:0005737">
    <property type="term" value="C:cytoplasm"/>
    <property type="evidence" value="ECO:0007669"/>
    <property type="project" value="InterPro"/>
</dbReference>
<dbReference type="PANTHER" id="PTHR32305">
    <property type="match status" value="1"/>
</dbReference>
<name>A0A2N9P802_9FLAO</name>
<evidence type="ECO:0000313" key="9">
    <source>
        <dbReference type="Proteomes" id="UP000238180"/>
    </source>
</evidence>
<evidence type="ECO:0000256" key="5">
    <source>
        <dbReference type="ARBA" id="ARBA00023026"/>
    </source>
</evidence>
<keyword evidence="6" id="KW-0812">Transmembrane</keyword>
<dbReference type="Gene3D" id="2.180.10.10">
    <property type="entry name" value="RHS repeat-associated core"/>
    <property type="match status" value="1"/>
</dbReference>
<gene>
    <name evidence="8" type="primary">wapA_1</name>
    <name evidence="8" type="ORF">FLACOL_00451</name>
</gene>
<proteinExistence type="predicted"/>
<dbReference type="EMBL" id="OLKH01000059">
    <property type="protein sequence ID" value="SPE76470.1"/>
    <property type="molecule type" value="Genomic_DNA"/>
</dbReference>
<keyword evidence="6" id="KW-0472">Membrane</keyword>
<dbReference type="InterPro" id="IPR022385">
    <property type="entry name" value="Rhs_assc_core"/>
</dbReference>
<dbReference type="InterPro" id="IPR028994">
    <property type="entry name" value="Integrin_alpha_N"/>
</dbReference>
<dbReference type="InterPro" id="IPR013517">
    <property type="entry name" value="FG-GAP"/>
</dbReference>
<dbReference type="NCBIfam" id="TIGR01643">
    <property type="entry name" value="YD_repeat_2x"/>
    <property type="match status" value="2"/>
</dbReference>
<reference evidence="8 9" key="1">
    <citation type="submission" date="2018-02" db="EMBL/GenBank/DDBJ databases">
        <authorList>
            <person name="Cohen D.B."/>
            <person name="Kent A.D."/>
        </authorList>
    </citation>
    <scope>NUCLEOTIDE SEQUENCE [LARGE SCALE GENOMIC DNA]</scope>
    <source>
        <strain evidence="8">CIP109753</strain>
    </source>
</reference>
<protein>
    <submittedName>
        <fullName evidence="8">tRNA(Glu)-specific nuclease WapA</fullName>
        <ecNumber evidence="8">3.1.-.-</ecNumber>
    </submittedName>
</protein>